<comment type="caution">
    <text evidence="1">The sequence shown here is derived from an EMBL/GenBank/DDBJ whole genome shotgun (WGS) entry which is preliminary data.</text>
</comment>
<protein>
    <recommendedName>
        <fullName evidence="2">Spore coat protein U domain-containing protein</fullName>
    </recommendedName>
</protein>
<accession>A0A0F8Z6E5</accession>
<organism evidence="1">
    <name type="scientific">marine sediment metagenome</name>
    <dbReference type="NCBI Taxonomy" id="412755"/>
    <lineage>
        <taxon>unclassified sequences</taxon>
        <taxon>metagenomes</taxon>
        <taxon>ecological metagenomes</taxon>
    </lineage>
</organism>
<evidence type="ECO:0008006" key="2">
    <source>
        <dbReference type="Google" id="ProtNLM"/>
    </source>
</evidence>
<gene>
    <name evidence="1" type="ORF">LCGC14_3072070</name>
</gene>
<proteinExistence type="predicted"/>
<reference evidence="1" key="1">
    <citation type="journal article" date="2015" name="Nature">
        <title>Complex archaea that bridge the gap between prokaryotes and eukaryotes.</title>
        <authorList>
            <person name="Spang A."/>
            <person name="Saw J.H."/>
            <person name="Jorgensen S.L."/>
            <person name="Zaremba-Niedzwiedzka K."/>
            <person name="Martijn J."/>
            <person name="Lind A.E."/>
            <person name="van Eijk R."/>
            <person name="Schleper C."/>
            <person name="Guy L."/>
            <person name="Ettema T.J."/>
        </authorList>
    </citation>
    <scope>NUCLEOTIDE SEQUENCE</scope>
</reference>
<evidence type="ECO:0000313" key="1">
    <source>
        <dbReference type="EMBL" id="KKK55686.1"/>
    </source>
</evidence>
<dbReference type="AlphaFoldDB" id="A0A0F8Z6E5"/>
<name>A0A0F8Z6E5_9ZZZZ</name>
<dbReference type="EMBL" id="LAZR01065374">
    <property type="protein sequence ID" value="KKK55686.1"/>
    <property type="molecule type" value="Genomic_DNA"/>
</dbReference>
<sequence length="188" mass="19412">MESLTKKLLLLLLAVLCLTPNLAFGAEPDSLATCAISVTVDPIMEWAGNFAGIALVPAITSQSQTPEGSQIQTIYTNCNFTIDSDQTTTAQLSIGAPADTLVTKYKLAEDGDGVSTTGATAAEETASGIATWTDYDSFLATVLPITHVDGDGAVDVTLSVQASCAGGEVPNQGNYTATQTLTAVWTSD</sequence>